<proteinExistence type="predicted"/>
<accession>Q8H804</accession>
<dbReference type="EMBL" id="AC105377">
    <property type="protein sequence ID" value="AAN05384.1"/>
    <property type="molecule type" value="Genomic_DNA"/>
</dbReference>
<protein>
    <submittedName>
        <fullName evidence="1">Uncharacterized protein</fullName>
    </submittedName>
</protein>
<sequence>MSSGVVVEGVVMASTTKVMSTATRCSSVGSLDFHVAYRPGVGDLVVVGVAAWYKELSVLEVRLRDEEVPLRWHRPHVGGSLRWRWVGLAAELAGEVAVA</sequence>
<organism evidence="1 2">
    <name type="scientific">Oryza sativa subsp. japonica</name>
    <name type="common">Rice</name>
    <dbReference type="NCBI Taxonomy" id="39947"/>
    <lineage>
        <taxon>Eukaryota</taxon>
        <taxon>Viridiplantae</taxon>
        <taxon>Streptophyta</taxon>
        <taxon>Embryophyta</taxon>
        <taxon>Tracheophyta</taxon>
        <taxon>Spermatophyta</taxon>
        <taxon>Magnoliopsida</taxon>
        <taxon>Liliopsida</taxon>
        <taxon>Poales</taxon>
        <taxon>Poaceae</taxon>
        <taxon>BOP clade</taxon>
        <taxon>Oryzoideae</taxon>
        <taxon>Oryzeae</taxon>
        <taxon>Oryzinae</taxon>
        <taxon>Oryza</taxon>
        <taxon>Oryza sativa</taxon>
    </lineage>
</organism>
<dbReference type="Proteomes" id="UP000000763">
    <property type="component" value="Chromosome 10"/>
</dbReference>
<evidence type="ECO:0000313" key="1">
    <source>
        <dbReference type="EMBL" id="AAN05384.1"/>
    </source>
</evidence>
<gene>
    <name evidence="1" type="primary">OSJNBa0034E15.4</name>
</gene>
<name>Q8H804_ORYSJ</name>
<reference evidence="2" key="1">
    <citation type="journal article" date="2005" name="Nature">
        <title>The map-based sequence of the rice genome.</title>
        <authorList>
            <consortium name="International rice genome sequencing project (IRGSP)"/>
            <person name="Matsumoto T."/>
            <person name="Wu J."/>
            <person name="Kanamori H."/>
            <person name="Katayose Y."/>
            <person name="Fujisawa M."/>
            <person name="Namiki N."/>
            <person name="Mizuno H."/>
            <person name="Yamamoto K."/>
            <person name="Antonio B.A."/>
            <person name="Baba T."/>
            <person name="Sakata K."/>
            <person name="Nagamura Y."/>
            <person name="Aoki H."/>
            <person name="Arikawa K."/>
            <person name="Arita K."/>
            <person name="Bito T."/>
            <person name="Chiden Y."/>
            <person name="Fujitsuka N."/>
            <person name="Fukunaka R."/>
            <person name="Hamada M."/>
            <person name="Harada C."/>
            <person name="Hayashi A."/>
            <person name="Hijishita S."/>
            <person name="Honda M."/>
            <person name="Hosokawa S."/>
            <person name="Ichikawa Y."/>
            <person name="Idonuma A."/>
            <person name="Iijima M."/>
            <person name="Ikeda M."/>
            <person name="Ikeno M."/>
            <person name="Ito K."/>
            <person name="Ito S."/>
            <person name="Ito T."/>
            <person name="Ito Y."/>
            <person name="Ito Y."/>
            <person name="Iwabuchi A."/>
            <person name="Kamiya K."/>
            <person name="Karasawa W."/>
            <person name="Kurita K."/>
            <person name="Katagiri S."/>
            <person name="Kikuta A."/>
            <person name="Kobayashi H."/>
            <person name="Kobayashi N."/>
            <person name="Machita K."/>
            <person name="Maehara T."/>
            <person name="Masukawa M."/>
            <person name="Mizubayashi T."/>
            <person name="Mukai Y."/>
            <person name="Nagasaki H."/>
            <person name="Nagata Y."/>
            <person name="Naito S."/>
            <person name="Nakashima M."/>
            <person name="Nakama Y."/>
            <person name="Nakamichi Y."/>
            <person name="Nakamura M."/>
            <person name="Meguro A."/>
            <person name="Negishi M."/>
            <person name="Ohta I."/>
            <person name="Ohta T."/>
            <person name="Okamoto M."/>
            <person name="Ono N."/>
            <person name="Saji S."/>
            <person name="Sakaguchi M."/>
            <person name="Sakai K."/>
            <person name="Shibata M."/>
            <person name="Shimokawa T."/>
            <person name="Song J."/>
            <person name="Takazaki Y."/>
            <person name="Terasawa K."/>
            <person name="Tsugane M."/>
            <person name="Tsuji K."/>
            <person name="Ueda S."/>
            <person name="Waki K."/>
            <person name="Yamagata H."/>
            <person name="Yamamoto M."/>
            <person name="Yamamoto S."/>
            <person name="Yamane H."/>
            <person name="Yoshiki S."/>
            <person name="Yoshihara R."/>
            <person name="Yukawa K."/>
            <person name="Zhong H."/>
            <person name="Yano M."/>
            <person name="Yuan Q."/>
            <person name="Ouyang S."/>
            <person name="Liu J."/>
            <person name="Jones K.M."/>
            <person name="Gansberger K."/>
            <person name="Moffat K."/>
            <person name="Hill J."/>
            <person name="Bera J."/>
            <person name="Fadrosh D."/>
            <person name="Jin S."/>
            <person name="Johri S."/>
            <person name="Kim M."/>
            <person name="Overton L."/>
            <person name="Reardon M."/>
            <person name="Tsitrin T."/>
            <person name="Vuong H."/>
            <person name="Weaver B."/>
            <person name="Ciecko A."/>
            <person name="Tallon L."/>
            <person name="Jackson J."/>
            <person name="Pai G."/>
            <person name="Aken S.V."/>
            <person name="Utterback T."/>
            <person name="Reidmuller S."/>
            <person name="Feldblyum T."/>
            <person name="Hsiao J."/>
            <person name="Zismann V."/>
            <person name="Iobst S."/>
            <person name="de Vazeille A.R."/>
            <person name="Buell C.R."/>
            <person name="Ying K."/>
            <person name="Li Y."/>
            <person name="Lu T."/>
            <person name="Huang Y."/>
            <person name="Zhao Q."/>
            <person name="Feng Q."/>
            <person name="Zhang L."/>
            <person name="Zhu J."/>
            <person name="Weng Q."/>
            <person name="Mu J."/>
            <person name="Lu Y."/>
            <person name="Fan D."/>
            <person name="Liu Y."/>
            <person name="Guan J."/>
            <person name="Zhang Y."/>
            <person name="Yu S."/>
            <person name="Liu X."/>
            <person name="Zhang Y."/>
            <person name="Hong G."/>
            <person name="Han B."/>
            <person name="Choisne N."/>
            <person name="Demange N."/>
            <person name="Orjeda G."/>
            <person name="Samain S."/>
            <person name="Cattolico L."/>
            <person name="Pelletier E."/>
            <person name="Couloux A."/>
            <person name="Segurens B."/>
            <person name="Wincker P."/>
            <person name="D'Hont A."/>
            <person name="Scarpelli C."/>
            <person name="Weissenbach J."/>
            <person name="Salanoubat M."/>
            <person name="Quetier F."/>
            <person name="Yu Y."/>
            <person name="Kim H.R."/>
            <person name="Rambo T."/>
            <person name="Currie J."/>
            <person name="Collura K."/>
            <person name="Luo M."/>
            <person name="Yang T."/>
            <person name="Ammiraju J.S.S."/>
            <person name="Engler F."/>
            <person name="Soderlund C."/>
            <person name="Wing R.A."/>
            <person name="Palmer L.E."/>
            <person name="de la Bastide M."/>
            <person name="Spiegel L."/>
            <person name="Nascimento L."/>
            <person name="Zutavern T."/>
            <person name="O'Shaughnessy A."/>
            <person name="Dike S."/>
            <person name="Dedhia N."/>
            <person name="Preston R."/>
            <person name="Balija V."/>
            <person name="McCombie W.R."/>
            <person name="Chow T."/>
            <person name="Chen H."/>
            <person name="Chung M."/>
            <person name="Chen C."/>
            <person name="Shaw J."/>
            <person name="Wu H."/>
            <person name="Hsiao K."/>
            <person name="Chao Y."/>
            <person name="Chu M."/>
            <person name="Cheng C."/>
            <person name="Hour A."/>
            <person name="Lee P."/>
            <person name="Lin S."/>
            <person name="Lin Y."/>
            <person name="Liou J."/>
            <person name="Liu S."/>
            <person name="Hsing Y."/>
            <person name="Raghuvanshi S."/>
            <person name="Mohanty A."/>
            <person name="Bharti A.K."/>
            <person name="Gaur A."/>
            <person name="Gupta V."/>
            <person name="Kumar D."/>
            <person name="Ravi V."/>
            <person name="Vij S."/>
            <person name="Kapur A."/>
            <person name="Khurana P."/>
            <person name="Khurana P."/>
            <person name="Khurana J.P."/>
            <person name="Tyagi A.K."/>
            <person name="Gaikwad K."/>
            <person name="Singh A."/>
            <person name="Dalal V."/>
            <person name="Srivastava S."/>
            <person name="Dixit A."/>
            <person name="Pal A.K."/>
            <person name="Ghazi I.A."/>
            <person name="Yadav M."/>
            <person name="Pandit A."/>
            <person name="Bhargava A."/>
            <person name="Sureshbabu K."/>
            <person name="Batra K."/>
            <person name="Sharma T.R."/>
            <person name="Mohapatra T."/>
            <person name="Singh N.K."/>
            <person name="Messing J."/>
            <person name="Nelson A.B."/>
            <person name="Fuks G."/>
            <person name="Kavchok S."/>
            <person name="Keizer G."/>
            <person name="Linton E."/>
            <person name="Llaca V."/>
            <person name="Song R."/>
            <person name="Tanyolac B."/>
            <person name="Young S."/>
            <person name="Ho-Il K."/>
            <person name="Hahn J.H."/>
            <person name="Sangsakoo G."/>
            <person name="Vanavichit A."/>
            <person name="de Mattos Luiz.A.T."/>
            <person name="Zimmer P.D."/>
            <person name="Malone G."/>
            <person name="Dellagostin O."/>
            <person name="de Oliveira A.C."/>
            <person name="Bevan M."/>
            <person name="Bancroft I."/>
            <person name="Minx P."/>
            <person name="Cordum H."/>
            <person name="Wilson R."/>
            <person name="Cheng Z."/>
            <person name="Jin W."/>
            <person name="Jiang J."/>
            <person name="Leong S.A."/>
            <person name="Iwama H."/>
            <person name="Gojobori T."/>
            <person name="Itoh T."/>
            <person name="Niimura Y."/>
            <person name="Fujii Y."/>
            <person name="Habara T."/>
            <person name="Sakai H."/>
            <person name="Sato Y."/>
            <person name="Wilson G."/>
            <person name="Kumar K."/>
            <person name="McCouch S."/>
            <person name="Juretic N."/>
            <person name="Hoen D."/>
            <person name="Wright S."/>
            <person name="Bruskiewich R."/>
            <person name="Bureau T."/>
            <person name="Miyao A."/>
            <person name="Hirochika H."/>
            <person name="Nishikawa T."/>
            <person name="Kadowaki K."/>
            <person name="Sugiura M."/>
            <person name="Burr B."/>
            <person name="Sasaki T."/>
        </authorList>
    </citation>
    <scope>NUCLEOTIDE SEQUENCE [LARGE SCALE GENOMIC DNA]</scope>
    <source>
        <strain evidence="2">cv. Nipponbare</strain>
    </source>
</reference>
<dbReference type="AlphaFoldDB" id="Q8H804"/>
<reference evidence="2" key="2">
    <citation type="journal article" date="2008" name="Nucleic Acids Res.">
        <title>The rice annotation project database (RAP-DB): 2008 update.</title>
        <authorList>
            <consortium name="The rice annotation project (RAP)"/>
        </authorList>
    </citation>
    <scope>GENOME REANNOTATION</scope>
    <source>
        <strain evidence="2">cv. Nipponbare</strain>
    </source>
</reference>
<evidence type="ECO:0000313" key="2">
    <source>
        <dbReference type="Proteomes" id="UP000000763"/>
    </source>
</evidence>